<gene>
    <name evidence="2" type="ORF">ERUC_LOCUS9</name>
</gene>
<organism evidence="2 3">
    <name type="scientific">Eruca vesicaria subsp. sativa</name>
    <name type="common">Garden rocket</name>
    <name type="synonym">Eruca sativa</name>
    <dbReference type="NCBI Taxonomy" id="29727"/>
    <lineage>
        <taxon>Eukaryota</taxon>
        <taxon>Viridiplantae</taxon>
        <taxon>Streptophyta</taxon>
        <taxon>Embryophyta</taxon>
        <taxon>Tracheophyta</taxon>
        <taxon>Spermatophyta</taxon>
        <taxon>Magnoliopsida</taxon>
        <taxon>eudicotyledons</taxon>
        <taxon>Gunneridae</taxon>
        <taxon>Pentapetalae</taxon>
        <taxon>rosids</taxon>
        <taxon>malvids</taxon>
        <taxon>Brassicales</taxon>
        <taxon>Brassicaceae</taxon>
        <taxon>Brassiceae</taxon>
        <taxon>Eruca</taxon>
    </lineage>
</organism>
<accession>A0ABC8IN62</accession>
<protein>
    <recommendedName>
        <fullName evidence="1">NYN domain-containing protein</fullName>
    </recommendedName>
</protein>
<keyword evidence="3" id="KW-1185">Reference proteome</keyword>
<evidence type="ECO:0000313" key="2">
    <source>
        <dbReference type="EMBL" id="CAH8281533.1"/>
    </source>
</evidence>
<proteinExistence type="predicted"/>
<evidence type="ECO:0000259" key="1">
    <source>
        <dbReference type="Pfam" id="PF01936"/>
    </source>
</evidence>
<dbReference type="EMBL" id="CAKOAT010000001">
    <property type="protein sequence ID" value="CAH8281533.1"/>
    <property type="molecule type" value="Genomic_DNA"/>
</dbReference>
<dbReference type="InterPro" id="IPR021139">
    <property type="entry name" value="NYN"/>
</dbReference>
<evidence type="ECO:0000313" key="3">
    <source>
        <dbReference type="Proteomes" id="UP001642260"/>
    </source>
</evidence>
<dbReference type="Proteomes" id="UP001642260">
    <property type="component" value="Unassembled WGS sequence"/>
</dbReference>
<feature type="domain" description="NYN" evidence="1">
    <location>
        <begin position="26"/>
        <end position="99"/>
    </location>
</feature>
<dbReference type="Pfam" id="PF01936">
    <property type="entry name" value="NYN"/>
    <property type="match status" value="1"/>
</dbReference>
<sequence>MGTVTVRAIFAKMTEHIPIDMVAKLSANKIKMVNMGLYYADAADLINAADNAIICEIEQLMLNDEQGPCNVMVLSGDHIFHQPLKTLKEQGYRTLAAFRTNIMSDETELNAQVWDSEFLDLFWIFLGRLGKSPIRS</sequence>
<name>A0ABC8IN62_ERUVS</name>
<reference evidence="2 3" key="1">
    <citation type="submission" date="2022-03" db="EMBL/GenBank/DDBJ databases">
        <authorList>
            <person name="Macdonald S."/>
            <person name="Ahmed S."/>
            <person name="Newling K."/>
        </authorList>
    </citation>
    <scope>NUCLEOTIDE SEQUENCE [LARGE SCALE GENOMIC DNA]</scope>
</reference>
<dbReference type="AlphaFoldDB" id="A0ABC8IN62"/>
<comment type="caution">
    <text evidence="2">The sequence shown here is derived from an EMBL/GenBank/DDBJ whole genome shotgun (WGS) entry which is preliminary data.</text>
</comment>